<sequence>MIGLKLVPWLLVTVRGDPRADPTLKGMLAKIQSGEFENNFFDGEVLESTPGSEKEATAGCLLDKVGAIVEEKGVQEFVNDLQVDLAACCTKDAADCFVDVEPAYKLLQEVNSGAGDAKHAPKVAAILMKAIEKRVTAGQVKKSHKSYFGKCPDIEQCTLEKFQYPKEL</sequence>
<dbReference type="Proteomes" id="UP001178507">
    <property type="component" value="Unassembled WGS sequence"/>
</dbReference>
<protein>
    <submittedName>
        <fullName evidence="1">Uncharacterized protein</fullName>
    </submittedName>
</protein>
<evidence type="ECO:0000313" key="2">
    <source>
        <dbReference type="Proteomes" id="UP001178507"/>
    </source>
</evidence>
<accession>A0AA36JEW5</accession>
<keyword evidence="2" id="KW-1185">Reference proteome</keyword>
<dbReference type="AlphaFoldDB" id="A0AA36JEW5"/>
<evidence type="ECO:0000313" key="1">
    <source>
        <dbReference type="EMBL" id="CAJ1403723.1"/>
    </source>
</evidence>
<reference evidence="1" key="1">
    <citation type="submission" date="2023-08" db="EMBL/GenBank/DDBJ databases">
        <authorList>
            <person name="Chen Y."/>
            <person name="Shah S."/>
            <person name="Dougan E. K."/>
            <person name="Thang M."/>
            <person name="Chan C."/>
        </authorList>
    </citation>
    <scope>NUCLEOTIDE SEQUENCE</scope>
</reference>
<organism evidence="1 2">
    <name type="scientific">Effrenium voratum</name>
    <dbReference type="NCBI Taxonomy" id="2562239"/>
    <lineage>
        <taxon>Eukaryota</taxon>
        <taxon>Sar</taxon>
        <taxon>Alveolata</taxon>
        <taxon>Dinophyceae</taxon>
        <taxon>Suessiales</taxon>
        <taxon>Symbiodiniaceae</taxon>
        <taxon>Effrenium</taxon>
    </lineage>
</organism>
<comment type="caution">
    <text evidence="1">The sequence shown here is derived from an EMBL/GenBank/DDBJ whole genome shotgun (WGS) entry which is preliminary data.</text>
</comment>
<dbReference type="EMBL" id="CAUJNA010003506">
    <property type="protein sequence ID" value="CAJ1403723.1"/>
    <property type="molecule type" value="Genomic_DNA"/>
</dbReference>
<proteinExistence type="predicted"/>
<gene>
    <name evidence="1" type="ORF">EVOR1521_LOCUS26326</name>
</gene>
<name>A0AA36JEW5_9DINO</name>